<evidence type="ECO:0008006" key="4">
    <source>
        <dbReference type="Google" id="ProtNLM"/>
    </source>
</evidence>
<keyword evidence="3" id="KW-1185">Reference proteome</keyword>
<feature type="transmembrane region" description="Helical" evidence="1">
    <location>
        <begin position="424"/>
        <end position="442"/>
    </location>
</feature>
<organism evidence="2 3">
    <name type="scientific">Pomacea canaliculata</name>
    <name type="common">Golden apple snail</name>
    <dbReference type="NCBI Taxonomy" id="400727"/>
    <lineage>
        <taxon>Eukaryota</taxon>
        <taxon>Metazoa</taxon>
        <taxon>Spiralia</taxon>
        <taxon>Lophotrochozoa</taxon>
        <taxon>Mollusca</taxon>
        <taxon>Gastropoda</taxon>
        <taxon>Caenogastropoda</taxon>
        <taxon>Architaenioglossa</taxon>
        <taxon>Ampullarioidea</taxon>
        <taxon>Ampullariidae</taxon>
        <taxon>Pomacea</taxon>
    </lineage>
</organism>
<feature type="transmembrane region" description="Helical" evidence="1">
    <location>
        <begin position="398"/>
        <end position="418"/>
    </location>
</feature>
<dbReference type="AlphaFoldDB" id="A0A2T7PH39"/>
<protein>
    <recommendedName>
        <fullName evidence="4">Serine protease</fullName>
    </recommendedName>
</protein>
<dbReference type="EMBL" id="PZQS01000004">
    <property type="protein sequence ID" value="PVD32739.1"/>
    <property type="molecule type" value="Genomic_DNA"/>
</dbReference>
<dbReference type="Proteomes" id="UP000245119">
    <property type="component" value="Linkage Group LG4"/>
</dbReference>
<dbReference type="OrthoDB" id="6137223at2759"/>
<proteinExistence type="predicted"/>
<comment type="caution">
    <text evidence="2">The sequence shown here is derived from an EMBL/GenBank/DDBJ whole genome shotgun (WGS) entry which is preliminary data.</text>
</comment>
<reference evidence="2 3" key="1">
    <citation type="submission" date="2018-04" db="EMBL/GenBank/DDBJ databases">
        <title>The genome of golden apple snail Pomacea canaliculata provides insight into stress tolerance and invasive adaptation.</title>
        <authorList>
            <person name="Liu C."/>
            <person name="Liu B."/>
            <person name="Ren Y."/>
            <person name="Zhang Y."/>
            <person name="Wang H."/>
            <person name="Li S."/>
            <person name="Jiang F."/>
            <person name="Yin L."/>
            <person name="Zhang G."/>
            <person name="Qian W."/>
            <person name="Fan W."/>
        </authorList>
    </citation>
    <scope>NUCLEOTIDE SEQUENCE [LARGE SCALE GENOMIC DNA]</scope>
    <source>
        <strain evidence="2">SZHN2017</strain>
        <tissue evidence="2">Muscle</tissue>
    </source>
</reference>
<feature type="transmembrane region" description="Helical" evidence="1">
    <location>
        <begin position="340"/>
        <end position="358"/>
    </location>
</feature>
<keyword evidence="1" id="KW-0812">Transmembrane</keyword>
<sequence>MVSDANSGYSTWRRWLQDVFPASESPKPKLIPEIEPTFLSEGDSWARSCFKSEENHPRYIPITDLQLHQLPDGWRHQQVLSDVQAVGRRVVKLTVKKRSSARAGAPRPGGHVGTGFVTFHPRWGAVVHTCKHVVFDCFEADNTMVTFFYDKEVSGGTSVLKCPGSSRHFRSVWSMDYSSFALALPMQEFFPLTDDRVDDRFAWRNFSLSRLLYRQKNTVDVLIISHPHGRPKQVSFGKLTRRHSMVPVMYDAPTCPGSSGAPVVRLSADHAIYLTAGQFLHHGHYHSRVSLGMGQLRPPLTLPYWRPLDSPRLRRVVSTLYEPVSYWALMLVNMLEVESVLFNGIDNLCYFLTLYGYFFGWRDAWVWCVLAVLLTMLAFQMCRYAYSGGHWRYAVTHLALVAYSLSMHWVTWLVINVVPEDYLALWWVAPFWLSVLMVSRHVHLPPHFFDTHLECRL</sequence>
<evidence type="ECO:0000313" key="2">
    <source>
        <dbReference type="EMBL" id="PVD32739.1"/>
    </source>
</evidence>
<evidence type="ECO:0000256" key="1">
    <source>
        <dbReference type="SAM" id="Phobius"/>
    </source>
</evidence>
<name>A0A2T7PH39_POMCA</name>
<dbReference type="InterPro" id="IPR009003">
    <property type="entry name" value="Peptidase_S1_PA"/>
</dbReference>
<evidence type="ECO:0000313" key="3">
    <source>
        <dbReference type="Proteomes" id="UP000245119"/>
    </source>
</evidence>
<accession>A0A2T7PH39</accession>
<keyword evidence="1" id="KW-1133">Transmembrane helix</keyword>
<keyword evidence="1" id="KW-0472">Membrane</keyword>
<gene>
    <name evidence="2" type="ORF">C0Q70_08184</name>
</gene>
<feature type="transmembrane region" description="Helical" evidence="1">
    <location>
        <begin position="364"/>
        <end position="386"/>
    </location>
</feature>
<dbReference type="SUPFAM" id="SSF50494">
    <property type="entry name" value="Trypsin-like serine proteases"/>
    <property type="match status" value="1"/>
</dbReference>